<dbReference type="RefSeq" id="WP_150517447.1">
    <property type="nucleotide sequence ID" value="NZ_BMVX01000006.1"/>
</dbReference>
<evidence type="ECO:0000313" key="3">
    <source>
        <dbReference type="EMBL" id="QEU78355.1"/>
    </source>
</evidence>
<keyword evidence="4" id="KW-1185">Reference proteome</keyword>
<accession>A0A5P2UIY9</accession>
<reference evidence="2" key="1">
    <citation type="journal article" date="2014" name="Int. J. Syst. Evol. Microbiol.">
        <title>Complete genome sequence of Corynebacterium casei LMG S-19264T (=DSM 44701T), isolated from a smear-ripened cheese.</title>
        <authorList>
            <consortium name="US DOE Joint Genome Institute (JGI-PGF)"/>
            <person name="Walter F."/>
            <person name="Albersmeier A."/>
            <person name="Kalinowski J."/>
            <person name="Ruckert C."/>
        </authorList>
    </citation>
    <scope>NUCLEOTIDE SEQUENCE</scope>
    <source>
        <strain evidence="2">JCM 4834</strain>
    </source>
</reference>
<dbReference type="AlphaFoldDB" id="A0A5P2UIY9"/>
<dbReference type="OrthoDB" id="4732434at2"/>
<dbReference type="InterPro" id="IPR025242">
    <property type="entry name" value="DUF4193"/>
</dbReference>
<feature type="compositionally biased region" description="Basic and acidic residues" evidence="1">
    <location>
        <begin position="1"/>
        <end position="12"/>
    </location>
</feature>
<reference evidence="3 4" key="2">
    <citation type="submission" date="2017-09" db="EMBL/GenBank/DDBJ databases">
        <authorList>
            <person name="Lee N."/>
            <person name="Cho B.-K."/>
        </authorList>
    </citation>
    <scope>NUCLEOTIDE SEQUENCE [LARGE SCALE GENOMIC DNA]</scope>
    <source>
        <strain evidence="3 4">ATCC 27467</strain>
    </source>
</reference>
<organism evidence="3 4">
    <name type="scientific">Streptomyces subrutilus</name>
    <dbReference type="NCBI Taxonomy" id="36818"/>
    <lineage>
        <taxon>Bacteria</taxon>
        <taxon>Bacillati</taxon>
        <taxon>Actinomycetota</taxon>
        <taxon>Actinomycetes</taxon>
        <taxon>Kitasatosporales</taxon>
        <taxon>Streptomycetaceae</taxon>
        <taxon>Streptomyces</taxon>
    </lineage>
</organism>
<gene>
    <name evidence="3" type="ORF">CP968_08720</name>
    <name evidence="2" type="ORF">GCM10010371_19820</name>
</gene>
<dbReference type="KEGG" id="ssub:CP968_08720"/>
<sequence>MATDYDTPRKTDDDVDNDSIEELKARRNEKSSSSADMEEYDSVESMELPGADLSNEELAVRVLPKQADEFTCMSCFLVHHRSQLAREKNGQPICRDCD</sequence>
<dbReference type="EMBL" id="BMVX01000006">
    <property type="protein sequence ID" value="GGZ60406.1"/>
    <property type="molecule type" value="Genomic_DNA"/>
</dbReference>
<feature type="region of interest" description="Disordered" evidence="1">
    <location>
        <begin position="1"/>
        <end position="49"/>
    </location>
</feature>
<evidence type="ECO:0000256" key="1">
    <source>
        <dbReference type="SAM" id="MobiDB-lite"/>
    </source>
</evidence>
<dbReference type="Proteomes" id="UP000326831">
    <property type="component" value="Chromosome"/>
</dbReference>
<dbReference type="Pfam" id="PF13834">
    <property type="entry name" value="DUF4193"/>
    <property type="match status" value="1"/>
</dbReference>
<proteinExistence type="predicted"/>
<dbReference type="Proteomes" id="UP000634660">
    <property type="component" value="Unassembled WGS sequence"/>
</dbReference>
<dbReference type="EMBL" id="CP023701">
    <property type="protein sequence ID" value="QEU78355.1"/>
    <property type="molecule type" value="Genomic_DNA"/>
</dbReference>
<reference evidence="2" key="3">
    <citation type="submission" date="2020-09" db="EMBL/GenBank/DDBJ databases">
        <authorList>
            <person name="Sun Q."/>
            <person name="Ohkuma M."/>
        </authorList>
    </citation>
    <scope>NUCLEOTIDE SEQUENCE</scope>
    <source>
        <strain evidence="2">JCM 4834</strain>
    </source>
</reference>
<evidence type="ECO:0000313" key="2">
    <source>
        <dbReference type="EMBL" id="GGZ60406.1"/>
    </source>
</evidence>
<evidence type="ECO:0000313" key="4">
    <source>
        <dbReference type="Proteomes" id="UP000326831"/>
    </source>
</evidence>
<name>A0A5P2UIY9_9ACTN</name>
<protein>
    <submittedName>
        <fullName evidence="3">DUF4193 domain-containing protein</fullName>
    </submittedName>
    <submittedName>
        <fullName evidence="2">dUTPase</fullName>
    </submittedName>
</protein>
<feature type="compositionally biased region" description="Basic and acidic residues" evidence="1">
    <location>
        <begin position="21"/>
        <end position="30"/>
    </location>
</feature>